<evidence type="ECO:0000256" key="4">
    <source>
        <dbReference type="ARBA" id="ARBA00022989"/>
    </source>
</evidence>
<dbReference type="InterPro" id="IPR023299">
    <property type="entry name" value="ATPase_P-typ_cyto_dom_N"/>
</dbReference>
<comment type="caution">
    <text evidence="8">The sequence shown here is derived from an EMBL/GenBank/DDBJ whole genome shotgun (WGS) entry which is preliminary data.</text>
</comment>
<dbReference type="GO" id="GO:0005524">
    <property type="term" value="F:ATP binding"/>
    <property type="evidence" value="ECO:0007669"/>
    <property type="project" value="InterPro"/>
</dbReference>
<accession>A0A074RIU9</accession>
<dbReference type="GO" id="GO:0055070">
    <property type="term" value="P:copper ion homeostasis"/>
    <property type="evidence" value="ECO:0007669"/>
    <property type="project" value="TreeGrafter"/>
</dbReference>
<evidence type="ECO:0000256" key="5">
    <source>
        <dbReference type="ARBA" id="ARBA00023136"/>
    </source>
</evidence>
<feature type="non-terminal residue" evidence="8">
    <location>
        <position position="398"/>
    </location>
</feature>
<dbReference type="Proteomes" id="UP000027456">
    <property type="component" value="Unassembled WGS sequence"/>
</dbReference>
<dbReference type="Gene3D" id="3.40.50.1000">
    <property type="entry name" value="HAD superfamily/HAD-like"/>
    <property type="match status" value="1"/>
</dbReference>
<dbReference type="GO" id="GO:0043682">
    <property type="term" value="F:P-type divalent copper transporter activity"/>
    <property type="evidence" value="ECO:0007669"/>
    <property type="project" value="TreeGrafter"/>
</dbReference>
<dbReference type="SUPFAM" id="SSF81660">
    <property type="entry name" value="Metal cation-transporting ATPase, ATP-binding domain N"/>
    <property type="match status" value="1"/>
</dbReference>
<name>A0A074RIU9_9AGAM</name>
<keyword evidence="2" id="KW-0812">Transmembrane</keyword>
<dbReference type="Gene3D" id="3.40.1110.10">
    <property type="entry name" value="Calcium-transporting ATPase, cytoplasmic domain N"/>
    <property type="match status" value="1"/>
</dbReference>
<dbReference type="EMBL" id="AZST01001992">
    <property type="protein sequence ID" value="KEP45285.1"/>
    <property type="molecule type" value="Genomic_DNA"/>
</dbReference>
<reference evidence="8 9" key="1">
    <citation type="submission" date="2013-12" db="EMBL/GenBank/DDBJ databases">
        <authorList>
            <person name="Cubeta M."/>
            <person name="Pakala S."/>
            <person name="Fedorova N."/>
            <person name="Thomas E."/>
            <person name="Dean R."/>
            <person name="Jabaji S."/>
            <person name="Neate S."/>
            <person name="Toda T."/>
            <person name="Tavantzis S."/>
            <person name="Vilgalys R."/>
            <person name="Bharathan N."/>
            <person name="Pakala S."/>
            <person name="Losada L.S."/>
            <person name="Zafar N."/>
            <person name="Nierman W."/>
        </authorList>
    </citation>
    <scope>NUCLEOTIDE SEQUENCE [LARGE SCALE GENOMIC DNA]</scope>
    <source>
        <strain evidence="8 9">123E</strain>
    </source>
</reference>
<comment type="subcellular location">
    <subcellularLocation>
        <location evidence="1">Membrane</location>
    </subcellularLocation>
</comment>
<feature type="compositionally biased region" description="Basic residues" evidence="6">
    <location>
        <begin position="161"/>
        <end position="170"/>
    </location>
</feature>
<dbReference type="GO" id="GO:0016020">
    <property type="term" value="C:membrane"/>
    <property type="evidence" value="ECO:0007669"/>
    <property type="project" value="UniProtKB-SubCell"/>
</dbReference>
<keyword evidence="5" id="KW-0472">Membrane</keyword>
<dbReference type="PANTHER" id="PTHR43520:SF8">
    <property type="entry name" value="P-TYPE CU(+) TRANSPORTER"/>
    <property type="match status" value="1"/>
</dbReference>
<evidence type="ECO:0000313" key="8">
    <source>
        <dbReference type="EMBL" id="KEP45285.1"/>
    </source>
</evidence>
<dbReference type="InterPro" id="IPR001757">
    <property type="entry name" value="P_typ_ATPase"/>
</dbReference>
<feature type="chain" id="PRO_5001697811" evidence="7">
    <location>
        <begin position="23"/>
        <end position="398"/>
    </location>
</feature>
<feature type="compositionally biased region" description="Pro residues" evidence="6">
    <location>
        <begin position="145"/>
        <end position="155"/>
    </location>
</feature>
<organism evidence="8 9">
    <name type="scientific">Rhizoctonia solani 123E</name>
    <dbReference type="NCBI Taxonomy" id="1423351"/>
    <lineage>
        <taxon>Eukaryota</taxon>
        <taxon>Fungi</taxon>
        <taxon>Dikarya</taxon>
        <taxon>Basidiomycota</taxon>
        <taxon>Agaricomycotina</taxon>
        <taxon>Agaricomycetes</taxon>
        <taxon>Cantharellales</taxon>
        <taxon>Ceratobasidiaceae</taxon>
        <taxon>Rhizoctonia</taxon>
    </lineage>
</organism>
<dbReference type="GO" id="GO:0005507">
    <property type="term" value="F:copper ion binding"/>
    <property type="evidence" value="ECO:0007669"/>
    <property type="project" value="TreeGrafter"/>
</dbReference>
<gene>
    <name evidence="8" type="ORF">V565_292130</name>
</gene>
<dbReference type="PRINTS" id="PR00119">
    <property type="entry name" value="CATATPASE"/>
</dbReference>
<proteinExistence type="predicted"/>
<dbReference type="OrthoDB" id="3271139at2759"/>
<protein>
    <submittedName>
        <fullName evidence="8">Uncharacterized protein</fullName>
    </submittedName>
</protein>
<dbReference type="InterPro" id="IPR023214">
    <property type="entry name" value="HAD_sf"/>
</dbReference>
<keyword evidence="3" id="KW-1278">Translocase</keyword>
<dbReference type="PRINTS" id="PR00120">
    <property type="entry name" value="HATPASE"/>
</dbReference>
<sequence>MESMWWLCIWMMFRLVPSDVSGEQYIHNYRIVFSNFFVKERFIYHPTEFLEYTTHLSIKPFIEIMDEWRDQLNILYFDCYKAQDASPGPLERIKIDEETLQSAYDSGNENLESLKVASMEATTNFVSITKKYHQFLHNAFTTVPPTAPPTAPPVPSSSKPSKTKTKTKTKTKPQVTLEVCKQIYQDTKDLDGTSFEGLTADGQTSKRDMLSMVSVAEARSEHPLAYAIAHYGKYTLGPHTEPTIESFESVTGQGTPTKLQKFTDRESAKGRSVVFASLSKLPILTVSLSDVPKPSSAPAIKALHSMASDECGWVGMSSKGKAAKIVEMGKGVAMVGDEINDSPALVAASVGIALSSGMSIAVEAADIVLMRSSLLDVVAALHLSRSIFSTIRRNLVWA</sequence>
<keyword evidence="9" id="KW-1185">Reference proteome</keyword>
<feature type="signal peptide" evidence="7">
    <location>
        <begin position="1"/>
        <end position="22"/>
    </location>
</feature>
<evidence type="ECO:0000256" key="3">
    <source>
        <dbReference type="ARBA" id="ARBA00022967"/>
    </source>
</evidence>
<dbReference type="PANTHER" id="PTHR43520">
    <property type="entry name" value="ATP7, ISOFORM B"/>
    <property type="match status" value="1"/>
</dbReference>
<dbReference type="STRING" id="1423351.A0A074RIU9"/>
<evidence type="ECO:0000313" key="9">
    <source>
        <dbReference type="Proteomes" id="UP000027456"/>
    </source>
</evidence>
<keyword evidence="7" id="KW-0732">Signal</keyword>
<dbReference type="HOGENOM" id="CLU_695515_0_0_1"/>
<feature type="region of interest" description="Disordered" evidence="6">
    <location>
        <begin position="143"/>
        <end position="170"/>
    </location>
</feature>
<evidence type="ECO:0000256" key="2">
    <source>
        <dbReference type="ARBA" id="ARBA00022692"/>
    </source>
</evidence>
<dbReference type="GO" id="GO:0016887">
    <property type="term" value="F:ATP hydrolysis activity"/>
    <property type="evidence" value="ECO:0007669"/>
    <property type="project" value="InterPro"/>
</dbReference>
<keyword evidence="4" id="KW-1133">Transmembrane helix</keyword>
<evidence type="ECO:0000256" key="1">
    <source>
        <dbReference type="ARBA" id="ARBA00004370"/>
    </source>
</evidence>
<dbReference type="AlphaFoldDB" id="A0A074RIU9"/>
<dbReference type="SUPFAM" id="SSF56784">
    <property type="entry name" value="HAD-like"/>
    <property type="match status" value="1"/>
</dbReference>
<evidence type="ECO:0000256" key="6">
    <source>
        <dbReference type="SAM" id="MobiDB-lite"/>
    </source>
</evidence>
<evidence type="ECO:0000256" key="7">
    <source>
        <dbReference type="SAM" id="SignalP"/>
    </source>
</evidence>
<dbReference type="InterPro" id="IPR036412">
    <property type="entry name" value="HAD-like_sf"/>
</dbReference>